<reference evidence="20 21" key="1">
    <citation type="submission" date="2019-11" db="EMBL/GenBank/DDBJ databases">
        <title>Novel species isolated from a subtropical stream in China.</title>
        <authorList>
            <person name="Lu H."/>
        </authorList>
    </citation>
    <scope>NUCLEOTIDE SEQUENCE [LARGE SCALE GENOMIC DNA]</scope>
    <source>
        <strain evidence="20 21">FT92W</strain>
    </source>
</reference>
<evidence type="ECO:0000256" key="4">
    <source>
        <dbReference type="ARBA" id="ARBA00022617"/>
    </source>
</evidence>
<evidence type="ECO:0000256" key="10">
    <source>
        <dbReference type="ARBA" id="ARBA00023004"/>
    </source>
</evidence>
<feature type="binding site" description="axial binding residue" evidence="17">
    <location>
        <position position="122"/>
    </location>
    <ligand>
        <name>heme c</name>
        <dbReference type="ChEBI" id="CHEBI:61717"/>
        <label>1</label>
    </ligand>
    <ligandPart>
        <name>Fe</name>
        <dbReference type="ChEBI" id="CHEBI:18248"/>
    </ligandPart>
</feature>
<comment type="subunit">
    <text evidence="2 14">Heterodimer of SoxA and SoxX.</text>
</comment>
<dbReference type="GO" id="GO:0020037">
    <property type="term" value="F:heme binding"/>
    <property type="evidence" value="ECO:0007669"/>
    <property type="project" value="InterPro"/>
</dbReference>
<feature type="signal peptide" evidence="18">
    <location>
        <begin position="1"/>
        <end position="22"/>
    </location>
</feature>
<keyword evidence="7 18" id="KW-0732">Signal</keyword>
<feature type="binding site" description="covalent" evidence="16">
    <location>
        <position position="185"/>
    </location>
    <ligand>
        <name>heme c</name>
        <dbReference type="ChEBI" id="CHEBI:61717"/>
        <label>2</label>
    </ligand>
</feature>
<comment type="cofactor">
    <cofactor evidence="16">
        <name>heme</name>
        <dbReference type="ChEBI" id="CHEBI:30413"/>
    </cofactor>
    <text evidence="16">Binds 2 heme groups per subunit.</text>
</comment>
<name>A0A7X2IUZ4_9BURK</name>
<dbReference type="GO" id="GO:0070069">
    <property type="term" value="C:cytochrome complex"/>
    <property type="evidence" value="ECO:0007669"/>
    <property type="project" value="InterPro"/>
</dbReference>
<dbReference type="Pfam" id="PF21342">
    <property type="entry name" value="SoxA-TsdA_cyt-c"/>
    <property type="match status" value="2"/>
</dbReference>
<comment type="subcellular location">
    <subcellularLocation>
        <location evidence="1 14">Periplasm</location>
    </subcellularLocation>
</comment>
<accession>A0A7X2IUZ4</accession>
<evidence type="ECO:0000256" key="3">
    <source>
        <dbReference type="ARBA" id="ARBA00022448"/>
    </source>
</evidence>
<dbReference type="GO" id="GO:0009055">
    <property type="term" value="F:electron transfer activity"/>
    <property type="evidence" value="ECO:0007669"/>
    <property type="project" value="InterPro"/>
</dbReference>
<evidence type="ECO:0000256" key="18">
    <source>
        <dbReference type="SAM" id="SignalP"/>
    </source>
</evidence>
<dbReference type="AlphaFoldDB" id="A0A7X2IUZ4"/>
<dbReference type="EMBL" id="WKJJ01000030">
    <property type="protein sequence ID" value="MRV76282.1"/>
    <property type="molecule type" value="Genomic_DNA"/>
</dbReference>
<feature type="binding site" description="covalent" evidence="16">
    <location>
        <position position="84"/>
    </location>
    <ligand>
        <name>heme c</name>
        <dbReference type="ChEBI" id="CHEBI:61717"/>
        <label>1</label>
    </ligand>
</feature>
<keyword evidence="9 14" id="KW-0249">Electron transport</keyword>
<dbReference type="GO" id="GO:0019417">
    <property type="term" value="P:sulfur oxidation"/>
    <property type="evidence" value="ECO:0007669"/>
    <property type="project" value="InterPro"/>
</dbReference>
<gene>
    <name evidence="20" type="primary">soxA</name>
    <name evidence="20" type="ORF">GJ700_31690</name>
</gene>
<comment type="similarity">
    <text evidence="11 14">Belongs to the SoxA family.</text>
</comment>
<feature type="active site" description="Cysteine persulfide intermediate" evidence="15">
    <location>
        <position position="230"/>
    </location>
</feature>
<evidence type="ECO:0000256" key="14">
    <source>
        <dbReference type="PIRNR" id="PIRNR038455"/>
    </source>
</evidence>
<keyword evidence="3 14" id="KW-0813">Transport</keyword>
<sequence>MKRAARLVAWLCALAGAAPLLAAVIHPSPPRPADSGDPRQSGTHFMSAATQAMQQDDRQNPAMLWVAGGETLWQTAAGKASRSCMSCHGDAKTAMRGVAARYPAYDSKAGKVITLAQRIELCRQGAQQAPPLAPESDDLLSLEAYVGMQSRGMPLAPPQDEQTRAAAERGRLRWQQRIGQLNLSCAQCHDDHWGGKLASAVIPQAHANAYPIYRLEWQSLGSLQRRLRNCMNGVRAEAPPYGAMELVELEAWLALRARGMPLETPGVRP</sequence>
<dbReference type="InterPro" id="IPR009056">
    <property type="entry name" value="Cyt_c-like_dom"/>
</dbReference>
<protein>
    <recommendedName>
        <fullName evidence="14">SoxAX cytochrome complex subunit A</fullName>
        <ecNumber evidence="14">2.8.5.2</ecNumber>
    </recommendedName>
    <alternativeName>
        <fullName evidence="14">Protein SoxA</fullName>
    </alternativeName>
    <alternativeName>
        <fullName evidence="14">Sulfur oxidizing protein A</fullName>
    </alternativeName>
    <alternativeName>
        <fullName evidence="14">Thiosulfate-oxidizing multienzyme system protein SoxA</fullName>
    </alternativeName>
</protein>
<evidence type="ECO:0000256" key="2">
    <source>
        <dbReference type="ARBA" id="ARBA00011530"/>
    </source>
</evidence>
<evidence type="ECO:0000256" key="12">
    <source>
        <dbReference type="ARBA" id="ARBA00048077"/>
    </source>
</evidence>
<dbReference type="Proteomes" id="UP000446768">
    <property type="component" value="Unassembled WGS sequence"/>
</dbReference>
<dbReference type="PIRSF" id="PIRSF038455">
    <property type="entry name" value="SoxA"/>
    <property type="match status" value="1"/>
</dbReference>
<evidence type="ECO:0000256" key="9">
    <source>
        <dbReference type="ARBA" id="ARBA00022982"/>
    </source>
</evidence>
<evidence type="ECO:0000256" key="17">
    <source>
        <dbReference type="PIRSR" id="PIRSR038455-3"/>
    </source>
</evidence>
<proteinExistence type="inferred from homology"/>
<evidence type="ECO:0000259" key="19">
    <source>
        <dbReference type="PROSITE" id="PS51007"/>
    </source>
</evidence>
<evidence type="ECO:0000256" key="7">
    <source>
        <dbReference type="ARBA" id="ARBA00022729"/>
    </source>
</evidence>
<dbReference type="InterPro" id="IPR025710">
    <property type="entry name" value="SoxA"/>
</dbReference>
<keyword evidence="21" id="KW-1185">Reference proteome</keyword>
<keyword evidence="10 14" id="KW-0408">Iron</keyword>
<feature type="binding site" description="axial binding residue" evidence="17">
    <location>
        <position position="189"/>
    </location>
    <ligand>
        <name>heme c</name>
        <dbReference type="ChEBI" id="CHEBI:61717"/>
        <label>2</label>
    </ligand>
    <ligandPart>
        <name>Fe</name>
        <dbReference type="ChEBI" id="CHEBI:18248"/>
    </ligandPart>
</feature>
<dbReference type="GO" id="GO:0046872">
    <property type="term" value="F:metal ion binding"/>
    <property type="evidence" value="ECO:0007669"/>
    <property type="project" value="UniProtKB-KW"/>
</dbReference>
<keyword evidence="6 14" id="KW-0479">Metal-binding</keyword>
<feature type="chain" id="PRO_5031473666" description="SoxAX cytochrome complex subunit A" evidence="18">
    <location>
        <begin position="23"/>
        <end position="269"/>
    </location>
</feature>
<dbReference type="SUPFAM" id="SSF46626">
    <property type="entry name" value="Cytochrome c"/>
    <property type="match status" value="2"/>
</dbReference>
<comment type="caution">
    <text evidence="20">The sequence shown here is derived from an EMBL/GenBank/DDBJ whole genome shotgun (WGS) entry which is preliminary data.</text>
</comment>
<evidence type="ECO:0000313" key="20">
    <source>
        <dbReference type="EMBL" id="MRV76282.1"/>
    </source>
</evidence>
<dbReference type="RefSeq" id="WP_154381647.1">
    <property type="nucleotide sequence ID" value="NZ_WKJJ01000030.1"/>
</dbReference>
<evidence type="ECO:0000313" key="21">
    <source>
        <dbReference type="Proteomes" id="UP000446768"/>
    </source>
</evidence>
<dbReference type="InterPro" id="IPR036909">
    <property type="entry name" value="Cyt_c-like_dom_sf"/>
</dbReference>
<comment type="catalytic activity">
    <reaction evidence="12 14">
        <text>L-cysteinyl-[SoxY protein] + thiosulfate + 2 Fe(III)-[cytochrome c] = S-sulfosulfanyl-L-cysteinyl-[SoxY protein] + 2 Fe(II)-[cytochrome c] + 2 H(+)</text>
        <dbReference type="Rhea" id="RHEA:56720"/>
        <dbReference type="Rhea" id="RHEA-COMP:10350"/>
        <dbReference type="Rhea" id="RHEA-COMP:14328"/>
        <dbReference type="Rhea" id="RHEA-COMP:14399"/>
        <dbReference type="Rhea" id="RHEA-COMP:14691"/>
        <dbReference type="ChEBI" id="CHEBI:15378"/>
        <dbReference type="ChEBI" id="CHEBI:29033"/>
        <dbReference type="ChEBI" id="CHEBI:29034"/>
        <dbReference type="ChEBI" id="CHEBI:29950"/>
        <dbReference type="ChEBI" id="CHEBI:33542"/>
        <dbReference type="ChEBI" id="CHEBI:139321"/>
        <dbReference type="EC" id="2.8.5.2"/>
    </reaction>
</comment>
<dbReference type="EC" id="2.8.5.2" evidence="14"/>
<comment type="catalytic activity">
    <reaction evidence="13 14">
        <text>S-sulfanyl-L-cysteinyl-[SoxY protein] + thiosulfate + 2 Fe(III)-[cytochrome c] = S-(2-sulfodisulfanyl)-L-cysteinyl-[SoxY protein] + 2 Fe(II)-[cytochrome c] + 2 H(+)</text>
        <dbReference type="Rhea" id="RHEA:51224"/>
        <dbReference type="Rhea" id="RHEA-COMP:10350"/>
        <dbReference type="Rhea" id="RHEA-COMP:14399"/>
        <dbReference type="Rhea" id="RHEA-COMP:14689"/>
        <dbReference type="Rhea" id="RHEA-COMP:14690"/>
        <dbReference type="ChEBI" id="CHEBI:15378"/>
        <dbReference type="ChEBI" id="CHEBI:29033"/>
        <dbReference type="ChEBI" id="CHEBI:29034"/>
        <dbReference type="ChEBI" id="CHEBI:33542"/>
        <dbReference type="ChEBI" id="CHEBI:61963"/>
        <dbReference type="ChEBI" id="CHEBI:140664"/>
        <dbReference type="EC" id="2.8.5.2"/>
    </reaction>
</comment>
<evidence type="ECO:0000256" key="15">
    <source>
        <dbReference type="PIRSR" id="PIRSR038455-1"/>
    </source>
</evidence>
<evidence type="ECO:0000256" key="5">
    <source>
        <dbReference type="ARBA" id="ARBA00022679"/>
    </source>
</evidence>
<feature type="binding site" description="axial binding residue" evidence="17">
    <location>
        <position position="88"/>
    </location>
    <ligand>
        <name>heme c</name>
        <dbReference type="ChEBI" id="CHEBI:61717"/>
        <label>1</label>
    </ligand>
    <ligandPart>
        <name>Fe</name>
        <dbReference type="ChEBI" id="CHEBI:18248"/>
    </ligandPart>
</feature>
<dbReference type="NCBIfam" id="TIGR04484">
    <property type="entry name" value="thiosulf_SoxA"/>
    <property type="match status" value="1"/>
</dbReference>
<dbReference type="GO" id="GO:0016669">
    <property type="term" value="F:oxidoreductase activity, acting on a sulfur group of donors, cytochrome as acceptor"/>
    <property type="evidence" value="ECO:0007669"/>
    <property type="project" value="InterPro"/>
</dbReference>
<organism evidence="20 21">
    <name type="scientific">Pseudoduganella rivuli</name>
    <dbReference type="NCBI Taxonomy" id="2666085"/>
    <lineage>
        <taxon>Bacteria</taxon>
        <taxon>Pseudomonadati</taxon>
        <taxon>Pseudomonadota</taxon>
        <taxon>Betaproteobacteria</taxon>
        <taxon>Burkholderiales</taxon>
        <taxon>Oxalobacteraceae</taxon>
        <taxon>Telluria group</taxon>
        <taxon>Pseudoduganella</taxon>
    </lineage>
</organism>
<dbReference type="Gene3D" id="1.10.760.10">
    <property type="entry name" value="Cytochrome c-like domain"/>
    <property type="match status" value="2"/>
</dbReference>
<feature type="binding site" description="axial binding residue" evidence="17">
    <location>
        <position position="230"/>
    </location>
    <ligand>
        <name>heme c</name>
        <dbReference type="ChEBI" id="CHEBI:61717"/>
        <label>2</label>
    </ligand>
    <ligandPart>
        <name>Fe</name>
        <dbReference type="ChEBI" id="CHEBI:18248"/>
    </ligandPart>
</feature>
<feature type="binding site" evidence="16">
    <location>
        <position position="226"/>
    </location>
    <ligand>
        <name>substrate</name>
    </ligand>
</feature>
<evidence type="ECO:0000256" key="13">
    <source>
        <dbReference type="ARBA" id="ARBA00048423"/>
    </source>
</evidence>
<evidence type="ECO:0000256" key="8">
    <source>
        <dbReference type="ARBA" id="ARBA00022764"/>
    </source>
</evidence>
<keyword evidence="8 14" id="KW-0574">Periplasm</keyword>
<feature type="binding site" description="covalent" evidence="16">
    <location>
        <position position="87"/>
    </location>
    <ligand>
        <name>heme c</name>
        <dbReference type="ChEBI" id="CHEBI:61717"/>
        <label>1</label>
    </ligand>
</feature>
<feature type="binding site" description="covalent" evidence="16">
    <location>
        <position position="188"/>
    </location>
    <ligand>
        <name>heme c</name>
        <dbReference type="ChEBI" id="CHEBI:61717"/>
        <label>2</label>
    </ligand>
</feature>
<dbReference type="PROSITE" id="PS51007">
    <property type="entry name" value="CYTC"/>
    <property type="match status" value="1"/>
</dbReference>
<evidence type="ECO:0000256" key="16">
    <source>
        <dbReference type="PIRSR" id="PIRSR038455-2"/>
    </source>
</evidence>
<feature type="domain" description="Cytochrome c" evidence="19">
    <location>
        <begin position="64"/>
        <end position="150"/>
    </location>
</feature>
<keyword evidence="5 14" id="KW-0808">Transferase</keyword>
<dbReference type="GO" id="GO:0016740">
    <property type="term" value="F:transferase activity"/>
    <property type="evidence" value="ECO:0007669"/>
    <property type="project" value="UniProtKB-KW"/>
</dbReference>
<evidence type="ECO:0000256" key="6">
    <source>
        <dbReference type="ARBA" id="ARBA00022723"/>
    </source>
</evidence>
<evidence type="ECO:0000256" key="11">
    <source>
        <dbReference type="ARBA" id="ARBA00025746"/>
    </source>
</evidence>
<dbReference type="GO" id="GO:0042597">
    <property type="term" value="C:periplasmic space"/>
    <property type="evidence" value="ECO:0007669"/>
    <property type="project" value="UniProtKB-SubCell"/>
</dbReference>
<keyword evidence="4 14" id="KW-0349">Heme</keyword>
<evidence type="ECO:0000256" key="1">
    <source>
        <dbReference type="ARBA" id="ARBA00004418"/>
    </source>
</evidence>